<reference evidence="2" key="1">
    <citation type="submission" date="2022-03" db="EMBL/GenBank/DDBJ databases">
        <title>Draft Genome Sequence of Firmicute Strain S0AB, a Heterotrophic Iron/Sulfur-Oxidizing Extreme Acidophile.</title>
        <authorList>
            <person name="Vergara E."/>
            <person name="Pakostova E."/>
            <person name="Johnson D.B."/>
            <person name="Holmes D.S."/>
        </authorList>
    </citation>
    <scope>NUCLEOTIDE SEQUENCE</scope>
    <source>
        <strain evidence="2">S0AB</strain>
    </source>
</reference>
<dbReference type="Gene3D" id="3.30.360.40">
    <property type="entry name" value="YwmB-like"/>
    <property type="match status" value="1"/>
</dbReference>
<dbReference type="RefSeq" id="WP_241713635.1">
    <property type="nucleotide sequence ID" value="NZ_JALBUF010000004.1"/>
</dbReference>
<evidence type="ECO:0008006" key="4">
    <source>
        <dbReference type="Google" id="ProtNLM"/>
    </source>
</evidence>
<keyword evidence="3" id="KW-1185">Reference proteome</keyword>
<dbReference type="SUPFAM" id="SSF143842">
    <property type="entry name" value="YwmB-like"/>
    <property type="match status" value="1"/>
</dbReference>
<name>A0A9X1V8X7_9BACL</name>
<dbReference type="Pfam" id="PF08680">
    <property type="entry name" value="DUF1779"/>
    <property type="match status" value="1"/>
</dbReference>
<feature type="chain" id="PRO_5040759981" description="TATA-box binding protein" evidence="1">
    <location>
        <begin position="20"/>
        <end position="259"/>
    </location>
</feature>
<organism evidence="2 3">
    <name type="scientific">Sulfoacidibacillus ferrooxidans</name>
    <dbReference type="NCBI Taxonomy" id="2005001"/>
    <lineage>
        <taxon>Bacteria</taxon>
        <taxon>Bacillati</taxon>
        <taxon>Bacillota</taxon>
        <taxon>Bacilli</taxon>
        <taxon>Bacillales</taxon>
        <taxon>Alicyclobacillaceae</taxon>
        <taxon>Sulfoacidibacillus</taxon>
    </lineage>
</organism>
<evidence type="ECO:0000256" key="1">
    <source>
        <dbReference type="SAM" id="SignalP"/>
    </source>
</evidence>
<gene>
    <name evidence="2" type="ORF">MM817_01667</name>
</gene>
<keyword evidence="1" id="KW-0732">Signal</keyword>
<dbReference type="EMBL" id="JALBUF010000004">
    <property type="protein sequence ID" value="MCI0183390.1"/>
    <property type="molecule type" value="Genomic_DNA"/>
</dbReference>
<dbReference type="InterPro" id="IPR036209">
    <property type="entry name" value="YwmB-like_sf"/>
</dbReference>
<dbReference type="InterPro" id="IPR014794">
    <property type="entry name" value="DUF1779"/>
</dbReference>
<comment type="caution">
    <text evidence="2">The sequence shown here is derived from an EMBL/GenBank/DDBJ whole genome shotgun (WGS) entry which is preliminary data.</text>
</comment>
<accession>A0A9X1V8X7</accession>
<evidence type="ECO:0000313" key="3">
    <source>
        <dbReference type="Proteomes" id="UP001139263"/>
    </source>
</evidence>
<dbReference type="AlphaFoldDB" id="A0A9X1V8X7"/>
<feature type="signal peptide" evidence="1">
    <location>
        <begin position="1"/>
        <end position="19"/>
    </location>
</feature>
<proteinExistence type="predicted"/>
<evidence type="ECO:0000313" key="2">
    <source>
        <dbReference type="EMBL" id="MCI0183390.1"/>
    </source>
</evidence>
<protein>
    <recommendedName>
        <fullName evidence="4">TATA-box binding protein</fullName>
    </recommendedName>
</protein>
<dbReference type="Proteomes" id="UP001139263">
    <property type="component" value="Unassembled WGS sequence"/>
</dbReference>
<sequence>MKKLVLLGLAITTVMSYFAGQTFAEVLHGPVSNDTPQFVERAFNATHAQMSGFEVHDWTTLHNAFVPVKTLVAEAKAYAHELGLHDMHLYEHQDPNDHVAQWSGTVSFGPHAKDVTTSVEMASMLLPDAPAQTVLILRYLGTTSDEQAFASAYARLTETAQQAGGLPKINGTLFGNVPGLQGESERATRIAKAYQAVFAKELQSMVYPYTTSIAGYGAAPVPYLVAGKQLVNIQVAMHEDSFEHNTKVLVGSPIITLEY</sequence>